<dbReference type="Proteomes" id="UP000002030">
    <property type="component" value="Chromosome"/>
</dbReference>
<dbReference type="STRING" id="525903.Taci_0732"/>
<evidence type="ECO:0000313" key="2">
    <source>
        <dbReference type="Proteomes" id="UP000002030"/>
    </source>
</evidence>
<evidence type="ECO:0008006" key="3">
    <source>
        <dbReference type="Google" id="ProtNLM"/>
    </source>
</evidence>
<proteinExistence type="predicted"/>
<dbReference type="HOGENOM" id="CLU_2653344_0_0_0"/>
<dbReference type="RefSeq" id="WP_012869480.1">
    <property type="nucleotide sequence ID" value="NC_013522.1"/>
</dbReference>
<organism evidence="1 2">
    <name type="scientific">Thermanaerovibrio acidaminovorans (strain ATCC 49978 / DSM 6589 / Su883)</name>
    <name type="common">Selenomonas acidaminovorans</name>
    <dbReference type="NCBI Taxonomy" id="525903"/>
    <lineage>
        <taxon>Bacteria</taxon>
        <taxon>Thermotogati</taxon>
        <taxon>Synergistota</taxon>
        <taxon>Synergistia</taxon>
        <taxon>Synergistales</taxon>
        <taxon>Synergistaceae</taxon>
        <taxon>Thermanaerovibrio</taxon>
    </lineage>
</organism>
<reference evidence="1 2" key="1">
    <citation type="journal article" date="2009" name="Stand. Genomic Sci.">
        <title>Complete genome sequence of Thermanaerovibrio acidaminovorans type strain (Su883).</title>
        <authorList>
            <person name="Chovatia M."/>
            <person name="Sikorski J."/>
            <person name="Schroder M."/>
            <person name="Lapidus A."/>
            <person name="Nolan M."/>
            <person name="Tice H."/>
            <person name="Glavina Del Rio T."/>
            <person name="Copeland A."/>
            <person name="Cheng J.F."/>
            <person name="Lucas S."/>
            <person name="Chen F."/>
            <person name="Bruce D."/>
            <person name="Goodwin L."/>
            <person name="Pitluck S."/>
            <person name="Ivanova N."/>
            <person name="Mavromatis K."/>
            <person name="Ovchinnikova G."/>
            <person name="Pati A."/>
            <person name="Chen A."/>
            <person name="Palaniappan K."/>
            <person name="Land M."/>
            <person name="Hauser L."/>
            <person name="Chang Y.J."/>
            <person name="Jeffries C.D."/>
            <person name="Chain P."/>
            <person name="Saunders E."/>
            <person name="Detter J.C."/>
            <person name="Brettin T."/>
            <person name="Rohde M."/>
            <person name="Goker M."/>
            <person name="Spring S."/>
            <person name="Bristow J."/>
            <person name="Markowitz V."/>
            <person name="Hugenholtz P."/>
            <person name="Kyrpides N.C."/>
            <person name="Klenk H.P."/>
            <person name="Eisen J.A."/>
        </authorList>
    </citation>
    <scope>NUCLEOTIDE SEQUENCE [LARGE SCALE GENOMIC DNA]</scope>
    <source>
        <strain evidence="2">ATCC 49978 / DSM 6589 / Su883</strain>
    </source>
</reference>
<sequence length="77" mass="8591">MTSKRLALLIGKRSYPIVTSREEEVQRAADLLRSVVESLDSSLSQDEMLFLAAMTLSGELIRVEDRLRELAGGEEIP</sequence>
<dbReference type="KEGG" id="tai:Taci_0732"/>
<dbReference type="OrthoDB" id="9980323at2"/>
<dbReference type="AlphaFoldDB" id="D1B9L2"/>
<gene>
    <name evidence="1" type="ordered locus">Taci_0732</name>
</gene>
<dbReference type="eggNOG" id="ENOG502ZMAK">
    <property type="taxonomic scope" value="Bacteria"/>
</dbReference>
<dbReference type="Pfam" id="PF05164">
    <property type="entry name" value="ZapA"/>
    <property type="match status" value="1"/>
</dbReference>
<dbReference type="EMBL" id="CP001818">
    <property type="protein sequence ID" value="ACZ18965.1"/>
    <property type="molecule type" value="Genomic_DNA"/>
</dbReference>
<protein>
    <recommendedName>
        <fullName evidence="3">Cell division protein ZapA</fullName>
    </recommendedName>
</protein>
<name>D1B9L2_THEAS</name>
<keyword evidence="2" id="KW-1185">Reference proteome</keyword>
<accession>D1B9L2</accession>
<dbReference type="PATRIC" id="fig|525903.6.peg.732"/>
<dbReference type="EnsemblBacteria" id="ACZ18965">
    <property type="protein sequence ID" value="ACZ18965"/>
    <property type="gene ID" value="Taci_0732"/>
</dbReference>
<dbReference type="InterPro" id="IPR007838">
    <property type="entry name" value="Cell_div_ZapA-like"/>
</dbReference>
<dbReference type="SUPFAM" id="SSF102829">
    <property type="entry name" value="Cell division protein ZapA-like"/>
    <property type="match status" value="1"/>
</dbReference>
<evidence type="ECO:0000313" key="1">
    <source>
        <dbReference type="EMBL" id="ACZ18965.1"/>
    </source>
</evidence>
<dbReference type="InterPro" id="IPR036192">
    <property type="entry name" value="Cell_div_ZapA-like_sf"/>
</dbReference>